<reference evidence="1" key="1">
    <citation type="journal article" date="2017" name="Res. Microbiol.">
        <title>Comparative genomics of extrachromosomal elements in Bacillus thuringiensis subsp. israelensis.</title>
        <authorList>
            <person name="Bolotin A."/>
            <person name="Gillis A."/>
            <person name="Sanchis V."/>
            <person name="Nielsen-LeRoux C."/>
            <person name="Mahillon J."/>
            <person name="Lereclus D."/>
            <person name="Sorokin A."/>
        </authorList>
    </citation>
    <scope>NUCLEOTIDE SEQUENCE</scope>
    <source>
        <strain evidence="1">AM65-52</strain>
        <plasmid evidence="1">pAM65-52-3-235K</plasmid>
    </source>
</reference>
<protein>
    <submittedName>
        <fullName evidence="1">Uncharacterized protein</fullName>
    </submittedName>
</protein>
<dbReference type="EMBL" id="CP013278">
    <property type="protein sequence ID" value="AND28526.1"/>
    <property type="molecule type" value="Genomic_DNA"/>
</dbReference>
<dbReference type="AlphaFoldDB" id="A0A160LJY5"/>
<organism evidence="1">
    <name type="scientific">Bacillus thuringiensis subsp. israelensis</name>
    <dbReference type="NCBI Taxonomy" id="1430"/>
    <lineage>
        <taxon>Bacteria</taxon>
        <taxon>Bacillati</taxon>
        <taxon>Bacillota</taxon>
        <taxon>Bacilli</taxon>
        <taxon>Bacillales</taxon>
        <taxon>Bacillaceae</taxon>
        <taxon>Bacillus</taxon>
        <taxon>Bacillus cereus group</taxon>
    </lineage>
</organism>
<sequence>MVSLSELKITPPRPYVNTGPRYFEMEYMAEPYQPIETTCVNHSLRSPYMREPDSIMEYMVMERENERSRDTMNRLTELHHDFVRSHRMRPNAIFLNRDDHHYVRRYSDIQYNGIEETFQGLKVVPTIANRSYVGIVNFEH</sequence>
<proteinExistence type="predicted"/>
<name>A0A160LJY5_BACTI</name>
<geneLocation type="plasmid" evidence="1">
    <name>pAM65-52-3-235K</name>
</geneLocation>
<gene>
    <name evidence="1" type="ORF">ATN07_32890</name>
</gene>
<keyword evidence="1" id="KW-0614">Plasmid</keyword>
<dbReference type="RefSeq" id="WP_000254100.1">
    <property type="nucleotide sequence ID" value="NZ_CP013278.1"/>
</dbReference>
<dbReference type="PATRIC" id="fig|1430.6.peg.2114"/>
<accession>A0A160LJY5</accession>
<evidence type="ECO:0000313" key="1">
    <source>
        <dbReference type="EMBL" id="AND28526.1"/>
    </source>
</evidence>